<dbReference type="Pfam" id="PF00018">
    <property type="entry name" value="SH3_1"/>
    <property type="match status" value="1"/>
</dbReference>
<gene>
    <name evidence="7" type="ORF">CYBJADRAFT_160876</name>
</gene>
<accession>A0A1E4S7H7</accession>
<sequence>MVKPASRKLKISGPIIIADGDRYADAGASSRSSPTQIVPRSTPDNSVIVIAKFNFKAENKHEISIGIGEAFKLVQRKGNGWILVKPIGRLGECGLIPASYVRIVKIDKSHHPQTDEEWLSQPETHCAHKTTLDGKNKSTSMASEISAISDSGEDFTYQSSISSVSSTSQKNSATTSPKNSMAANTLATPIPLSGLVKNADTCNGRYWYRVDVSMSNGKTRHLCRYYQDFYKLHCALVDQLVRSNPDQDINELVTKLPTLPDPIARPDLQTLQSILLQRCQCLNVYIFRVIQNRLSLNYGNIVNEWVELQTGDLELSDDLQISNKEIQEMLSPMTTQNTTGKQRPVLSVKTSVTPPLPMLNQHMYRSSSVSSASSTSSPSVWTSPPLQSNPSFSHSTPTILEGEATEFNDWLTSPIQPLLVPRRDSSSLPTGREAKAKVFYNNDIFALRFKPGCRLDEVKGSIARRLECDVDALVLRYKIHQHENFIPLDTDGELNMAMEYEKFNVDVQLLRMH</sequence>
<keyword evidence="1 3" id="KW-0728">SH3 domain</keyword>
<protein>
    <recommendedName>
        <fullName evidence="9">SH3 domain-containing protein</fullName>
    </recommendedName>
</protein>
<evidence type="ECO:0000313" key="8">
    <source>
        <dbReference type="Proteomes" id="UP000094389"/>
    </source>
</evidence>
<organism evidence="7 8">
    <name type="scientific">Cyberlindnera jadinii (strain ATCC 18201 / CBS 1600 / BCRC 20928 / JCM 3617 / NBRC 0987 / NRRL Y-1542)</name>
    <name type="common">Torula yeast</name>
    <name type="synonym">Candida utilis</name>
    <dbReference type="NCBI Taxonomy" id="983966"/>
    <lineage>
        <taxon>Eukaryota</taxon>
        <taxon>Fungi</taxon>
        <taxon>Dikarya</taxon>
        <taxon>Ascomycota</taxon>
        <taxon>Saccharomycotina</taxon>
        <taxon>Saccharomycetes</taxon>
        <taxon>Phaffomycetales</taxon>
        <taxon>Phaffomycetaceae</taxon>
        <taxon>Cyberlindnera</taxon>
    </lineage>
</organism>
<dbReference type="SUPFAM" id="SSF50044">
    <property type="entry name" value="SH3-domain"/>
    <property type="match status" value="1"/>
</dbReference>
<dbReference type="GO" id="GO:0043332">
    <property type="term" value="C:mating projection tip"/>
    <property type="evidence" value="ECO:0007669"/>
    <property type="project" value="TreeGrafter"/>
</dbReference>
<proteinExistence type="predicted"/>
<evidence type="ECO:0000256" key="2">
    <source>
        <dbReference type="ARBA" id="ARBA00022737"/>
    </source>
</evidence>
<dbReference type="SUPFAM" id="SSF54277">
    <property type="entry name" value="CAD &amp; PB1 domains"/>
    <property type="match status" value="1"/>
</dbReference>
<dbReference type="Proteomes" id="UP000094389">
    <property type="component" value="Unassembled WGS sequence"/>
</dbReference>
<feature type="compositionally biased region" description="Polar residues" evidence="4">
    <location>
        <begin position="386"/>
        <end position="396"/>
    </location>
</feature>
<dbReference type="GO" id="GO:0030674">
    <property type="term" value="F:protein-macromolecule adaptor activity"/>
    <property type="evidence" value="ECO:0007669"/>
    <property type="project" value="TreeGrafter"/>
</dbReference>
<feature type="compositionally biased region" description="Low complexity" evidence="4">
    <location>
        <begin position="367"/>
        <end position="385"/>
    </location>
</feature>
<reference evidence="7 8" key="1">
    <citation type="journal article" date="2016" name="Proc. Natl. Acad. Sci. U.S.A.">
        <title>Comparative genomics of biotechnologically important yeasts.</title>
        <authorList>
            <person name="Riley R."/>
            <person name="Haridas S."/>
            <person name="Wolfe K.H."/>
            <person name="Lopes M.R."/>
            <person name="Hittinger C.T."/>
            <person name="Goeker M."/>
            <person name="Salamov A.A."/>
            <person name="Wisecaver J.H."/>
            <person name="Long T.M."/>
            <person name="Calvey C.H."/>
            <person name="Aerts A.L."/>
            <person name="Barry K.W."/>
            <person name="Choi C."/>
            <person name="Clum A."/>
            <person name="Coughlan A.Y."/>
            <person name="Deshpande S."/>
            <person name="Douglass A.P."/>
            <person name="Hanson S.J."/>
            <person name="Klenk H.-P."/>
            <person name="LaButti K.M."/>
            <person name="Lapidus A."/>
            <person name="Lindquist E.A."/>
            <person name="Lipzen A.M."/>
            <person name="Meier-Kolthoff J.P."/>
            <person name="Ohm R.A."/>
            <person name="Otillar R.P."/>
            <person name="Pangilinan J.L."/>
            <person name="Peng Y."/>
            <person name="Rokas A."/>
            <person name="Rosa C.A."/>
            <person name="Scheuner C."/>
            <person name="Sibirny A.A."/>
            <person name="Slot J.C."/>
            <person name="Stielow J.B."/>
            <person name="Sun H."/>
            <person name="Kurtzman C.P."/>
            <person name="Blackwell M."/>
            <person name="Grigoriev I.V."/>
            <person name="Jeffries T.W."/>
        </authorList>
    </citation>
    <scope>NUCLEOTIDE SEQUENCE [LARGE SCALE GENOMIC DNA]</scope>
    <source>
        <strain evidence="8">ATCC 18201 / CBS 1600 / BCRC 20928 / JCM 3617 / NBRC 0987 / NRRL Y-1542</strain>
    </source>
</reference>
<keyword evidence="2" id="KW-0677">Repeat</keyword>
<dbReference type="GO" id="GO:0035091">
    <property type="term" value="F:phosphatidylinositol binding"/>
    <property type="evidence" value="ECO:0007669"/>
    <property type="project" value="InterPro"/>
</dbReference>
<feature type="domain" description="SH3" evidence="5">
    <location>
        <begin position="44"/>
        <end position="106"/>
    </location>
</feature>
<evidence type="ECO:0000313" key="7">
    <source>
        <dbReference type="EMBL" id="ODV75456.1"/>
    </source>
</evidence>
<dbReference type="OrthoDB" id="548867at2759"/>
<dbReference type="Gene3D" id="3.10.20.90">
    <property type="entry name" value="Phosphatidylinositol 3-kinase Catalytic Subunit, Chain A, domain 1"/>
    <property type="match status" value="1"/>
</dbReference>
<dbReference type="STRING" id="983966.A0A1E4S7H7"/>
<dbReference type="AlphaFoldDB" id="A0A1E4S7H7"/>
<dbReference type="GO" id="GO:0000747">
    <property type="term" value="P:conjugation with cellular fusion"/>
    <property type="evidence" value="ECO:0007669"/>
    <property type="project" value="TreeGrafter"/>
</dbReference>
<evidence type="ECO:0000259" key="6">
    <source>
        <dbReference type="PROSITE" id="PS50195"/>
    </source>
</evidence>
<dbReference type="GeneID" id="30987962"/>
<keyword evidence="8" id="KW-1185">Reference proteome</keyword>
<evidence type="ECO:0000256" key="1">
    <source>
        <dbReference type="ARBA" id="ARBA00022443"/>
    </source>
</evidence>
<dbReference type="PROSITE" id="PS50195">
    <property type="entry name" value="PX"/>
    <property type="match status" value="1"/>
</dbReference>
<dbReference type="InterPro" id="IPR001683">
    <property type="entry name" value="PX_dom"/>
</dbReference>
<dbReference type="GO" id="GO:0005737">
    <property type="term" value="C:cytoplasm"/>
    <property type="evidence" value="ECO:0007669"/>
    <property type="project" value="TreeGrafter"/>
</dbReference>
<evidence type="ECO:0000256" key="4">
    <source>
        <dbReference type="SAM" id="MobiDB-lite"/>
    </source>
</evidence>
<evidence type="ECO:0000256" key="3">
    <source>
        <dbReference type="PROSITE-ProRule" id="PRU00192"/>
    </source>
</evidence>
<dbReference type="PROSITE" id="PS50002">
    <property type="entry name" value="SH3"/>
    <property type="match status" value="1"/>
</dbReference>
<dbReference type="InterPro" id="IPR001452">
    <property type="entry name" value="SH3_domain"/>
</dbReference>
<evidence type="ECO:0000259" key="5">
    <source>
        <dbReference type="PROSITE" id="PS50002"/>
    </source>
</evidence>
<dbReference type="Gene3D" id="3.30.1520.10">
    <property type="entry name" value="Phox-like domain"/>
    <property type="match status" value="1"/>
</dbReference>
<evidence type="ECO:0008006" key="9">
    <source>
        <dbReference type="Google" id="ProtNLM"/>
    </source>
</evidence>
<feature type="domain" description="PX" evidence="6">
    <location>
        <begin position="186"/>
        <end position="313"/>
    </location>
</feature>
<dbReference type="SMART" id="SM00326">
    <property type="entry name" value="SH3"/>
    <property type="match status" value="1"/>
</dbReference>
<dbReference type="InterPro" id="IPR051228">
    <property type="entry name" value="NADPH_Oxidase/PX-Domain"/>
</dbReference>
<feature type="region of interest" description="Disordered" evidence="4">
    <location>
        <begin position="367"/>
        <end position="396"/>
    </location>
</feature>
<dbReference type="OMA" id="DFYKLHC"/>
<dbReference type="Gene3D" id="2.30.30.40">
    <property type="entry name" value="SH3 Domains"/>
    <property type="match status" value="1"/>
</dbReference>
<dbReference type="RefSeq" id="XP_020072495.1">
    <property type="nucleotide sequence ID" value="XM_020213566.1"/>
</dbReference>
<dbReference type="PANTHER" id="PTHR15706">
    <property type="entry name" value="SH3 MULTIPLE DOMAIN"/>
    <property type="match status" value="1"/>
</dbReference>
<dbReference type="InterPro" id="IPR036871">
    <property type="entry name" value="PX_dom_sf"/>
</dbReference>
<dbReference type="SUPFAM" id="SSF64268">
    <property type="entry name" value="PX domain"/>
    <property type="match status" value="1"/>
</dbReference>
<dbReference type="PANTHER" id="PTHR15706:SF2">
    <property type="entry name" value="SH3 AND PX DOMAIN-CONTAINING PROTEIN 2A"/>
    <property type="match status" value="1"/>
</dbReference>
<dbReference type="EMBL" id="KV453926">
    <property type="protein sequence ID" value="ODV75456.1"/>
    <property type="molecule type" value="Genomic_DNA"/>
</dbReference>
<name>A0A1E4S7H7_CYBJN</name>
<dbReference type="InterPro" id="IPR036028">
    <property type="entry name" value="SH3-like_dom_sf"/>
</dbReference>